<feature type="domain" description="Amine oxidase" evidence="2">
    <location>
        <begin position="113"/>
        <end position="356"/>
    </location>
</feature>
<dbReference type="RefSeq" id="WP_255942860.1">
    <property type="nucleotide sequence ID" value="NZ_CP050468.1"/>
</dbReference>
<dbReference type="InterPro" id="IPR002937">
    <property type="entry name" value="Amino_oxidase"/>
</dbReference>
<dbReference type="SUPFAM" id="SSF51905">
    <property type="entry name" value="FAD/NAD(P)-binding domain"/>
    <property type="match status" value="1"/>
</dbReference>
<dbReference type="AlphaFoldDB" id="A0AAE9N2Q6"/>
<evidence type="ECO:0000259" key="2">
    <source>
        <dbReference type="Pfam" id="PF01593"/>
    </source>
</evidence>
<dbReference type="PANTHER" id="PTHR43563:SF14">
    <property type="entry name" value="AMINE OXIDASE"/>
    <property type="match status" value="1"/>
</dbReference>
<evidence type="ECO:0000313" key="3">
    <source>
        <dbReference type="EMBL" id="UTZ29715.1"/>
    </source>
</evidence>
<dbReference type="PANTHER" id="PTHR43563">
    <property type="entry name" value="AMINE OXIDASE"/>
    <property type="match status" value="1"/>
</dbReference>
<dbReference type="InterPro" id="IPR036188">
    <property type="entry name" value="FAD/NAD-bd_sf"/>
</dbReference>
<accession>A0AAE9N2Q6</accession>
<dbReference type="Proteomes" id="UP001058687">
    <property type="component" value="Chromosome 2"/>
</dbReference>
<dbReference type="Gene3D" id="3.50.50.60">
    <property type="entry name" value="FAD/NAD(P)-binding domain"/>
    <property type="match status" value="2"/>
</dbReference>
<sequence length="365" mass="40252">MKYDFIIIGGGLSGLYTAAYLEKTGHSYLLLEARSRLGGRIISSSSLAAHSQSDQFDLGPSWFWPNMNHRVMRLVDNLSLPILEQYETGDMLIEQSGQAGIRQVSNQFFSSPQSMRVSGGMAQLVAGVAKLLNPENIKYEHQVHAVSHNEAQGYSVDVIHQAEQLTLKSENIIFALPHRLIANNIRFTPALPETASNTLNKTPTWMASHAKFFAIYDRPFWRENGLSGYANSQVGPLVEIHDASAENGHAALFGFIGYDAQTRSKLGATELKTMAVEQLARLFGPEAYNVTEVKLLDWSKEAYTAVEKDHTMPTHHPRYGLNASLAQLSQKGMYFAGTESAKEFGGFIEGALEAAESVIEQLAAR</sequence>
<dbReference type="SUPFAM" id="SSF54373">
    <property type="entry name" value="FAD-linked reductases, C-terminal domain"/>
    <property type="match status" value="1"/>
</dbReference>
<organism evidence="3 4">
    <name type="scientific">Vibrio campbellii</name>
    <dbReference type="NCBI Taxonomy" id="680"/>
    <lineage>
        <taxon>Bacteria</taxon>
        <taxon>Pseudomonadati</taxon>
        <taxon>Pseudomonadota</taxon>
        <taxon>Gammaproteobacteria</taxon>
        <taxon>Vibrionales</taxon>
        <taxon>Vibrionaceae</taxon>
        <taxon>Vibrio</taxon>
    </lineage>
</organism>
<name>A0AAE9N2Q6_9VIBR</name>
<evidence type="ECO:0000256" key="1">
    <source>
        <dbReference type="ARBA" id="ARBA00005995"/>
    </source>
</evidence>
<dbReference type="EMBL" id="CP050468">
    <property type="protein sequence ID" value="UTZ29715.1"/>
    <property type="molecule type" value="Genomic_DNA"/>
</dbReference>
<dbReference type="Pfam" id="PF01593">
    <property type="entry name" value="Amino_oxidase"/>
    <property type="match status" value="1"/>
</dbReference>
<proteinExistence type="inferred from homology"/>
<reference evidence="3" key="1">
    <citation type="submission" date="2020-03" db="EMBL/GenBank/DDBJ databases">
        <title>Five strains of Vibrio campbellii isolated from Mariana Trench.</title>
        <authorList>
            <person name="Liang J."/>
            <person name="Zhang X.-H."/>
        </authorList>
    </citation>
    <scope>NUCLEOTIDE SEQUENCE</scope>
    <source>
        <strain evidence="3">LJC014</strain>
    </source>
</reference>
<dbReference type="InterPro" id="IPR050703">
    <property type="entry name" value="Flavin_MAO"/>
</dbReference>
<dbReference type="GO" id="GO:0016491">
    <property type="term" value="F:oxidoreductase activity"/>
    <property type="evidence" value="ECO:0007669"/>
    <property type="project" value="InterPro"/>
</dbReference>
<evidence type="ECO:0000313" key="4">
    <source>
        <dbReference type="Proteomes" id="UP001058687"/>
    </source>
</evidence>
<dbReference type="Pfam" id="PF13450">
    <property type="entry name" value="NAD_binding_8"/>
    <property type="match status" value="1"/>
</dbReference>
<comment type="similarity">
    <text evidence="1">Belongs to the flavin monoamine oxidase family.</text>
</comment>
<gene>
    <name evidence="3" type="ORF">HB761_24410</name>
</gene>
<protein>
    <submittedName>
        <fullName evidence="3">NAD(P)-binding protein</fullName>
    </submittedName>
</protein>